<reference evidence="1 2" key="1">
    <citation type="submission" date="2020-02" db="EMBL/GenBank/DDBJ databases">
        <authorList>
            <person name="Ferguson B K."/>
        </authorList>
    </citation>
    <scope>NUCLEOTIDE SEQUENCE [LARGE SCALE GENOMIC DNA]</scope>
</reference>
<organism evidence="1 2">
    <name type="scientific">Nesidiocoris tenuis</name>
    <dbReference type="NCBI Taxonomy" id="355587"/>
    <lineage>
        <taxon>Eukaryota</taxon>
        <taxon>Metazoa</taxon>
        <taxon>Ecdysozoa</taxon>
        <taxon>Arthropoda</taxon>
        <taxon>Hexapoda</taxon>
        <taxon>Insecta</taxon>
        <taxon>Pterygota</taxon>
        <taxon>Neoptera</taxon>
        <taxon>Paraneoptera</taxon>
        <taxon>Hemiptera</taxon>
        <taxon>Heteroptera</taxon>
        <taxon>Panheteroptera</taxon>
        <taxon>Cimicomorpha</taxon>
        <taxon>Miridae</taxon>
        <taxon>Dicyphina</taxon>
        <taxon>Nesidiocoris</taxon>
    </lineage>
</organism>
<protein>
    <submittedName>
        <fullName evidence="1">Uncharacterized protein</fullName>
    </submittedName>
</protein>
<keyword evidence="2" id="KW-1185">Reference proteome</keyword>
<feature type="non-terminal residue" evidence="1">
    <location>
        <position position="103"/>
    </location>
</feature>
<name>A0A6H5GKC3_9HEMI</name>
<sequence length="103" mass="11789">MYSSAVRPFQQYYPCLPPTPDLSFGTVGHRKQQHPTILPLQRDPPGFPTDPTHCFRPSNRTLLLEKCSLSFLAGSIQRDILKYIWYALEGWLNRPSTAEGLKK</sequence>
<dbReference type="EMBL" id="CADCXU010013500">
    <property type="protein sequence ID" value="CAB0003464.1"/>
    <property type="molecule type" value="Genomic_DNA"/>
</dbReference>
<proteinExistence type="predicted"/>
<dbReference type="AlphaFoldDB" id="A0A6H5GKC3"/>
<evidence type="ECO:0000313" key="2">
    <source>
        <dbReference type="Proteomes" id="UP000479000"/>
    </source>
</evidence>
<gene>
    <name evidence="1" type="ORF">NTEN_LOCUS8992</name>
</gene>
<evidence type="ECO:0000313" key="1">
    <source>
        <dbReference type="EMBL" id="CAB0003464.1"/>
    </source>
</evidence>
<accession>A0A6H5GKC3</accession>
<dbReference type="Proteomes" id="UP000479000">
    <property type="component" value="Unassembled WGS sequence"/>
</dbReference>